<dbReference type="AlphaFoldDB" id="A0A2G2VMG0"/>
<reference evidence="4" key="2">
    <citation type="journal article" date="2017" name="J. Anim. Genet.">
        <title>Multiple reference genome sequences of hot pepper reveal the massive evolution of plant disease resistance genes by retroduplication.</title>
        <authorList>
            <person name="Kim S."/>
            <person name="Park J."/>
            <person name="Yeom S.-I."/>
            <person name="Kim Y.-M."/>
            <person name="Seo E."/>
            <person name="Kim K.-T."/>
            <person name="Kim M.-S."/>
            <person name="Lee J.M."/>
            <person name="Cheong K."/>
            <person name="Shin H.-S."/>
            <person name="Kim S.-B."/>
            <person name="Han K."/>
            <person name="Lee J."/>
            <person name="Park M."/>
            <person name="Lee H.-A."/>
            <person name="Lee H.-Y."/>
            <person name="Lee Y."/>
            <person name="Oh S."/>
            <person name="Lee J.H."/>
            <person name="Choi E."/>
            <person name="Choi E."/>
            <person name="Lee S.E."/>
            <person name="Jeon J."/>
            <person name="Kim H."/>
            <person name="Choi G."/>
            <person name="Song H."/>
            <person name="Lee J."/>
            <person name="Lee S.-C."/>
            <person name="Kwon J.-K."/>
            <person name="Lee H.-Y."/>
            <person name="Koo N."/>
            <person name="Hong Y."/>
            <person name="Kim R.W."/>
            <person name="Kang W.-H."/>
            <person name="Huh J.H."/>
            <person name="Kang B.-C."/>
            <person name="Yang T.-J."/>
            <person name="Lee Y.-H."/>
            <person name="Bennetzen J.L."/>
            <person name="Choi D."/>
        </authorList>
    </citation>
    <scope>NUCLEOTIDE SEQUENCE [LARGE SCALE GENOMIC DNA]</scope>
    <source>
        <strain evidence="4">cv. PBC81</strain>
    </source>
</reference>
<keyword evidence="2" id="KW-0812">Transmembrane</keyword>
<sequence length="238" mass="26401">MQALRDSPLRGLLAQELRRIRVKKGDKRAIFELTFSEHELHLCLTDSIEAAYHIALRVEGPTGSAKNQKPNKGSEDKSENMSWRRAYLLMSKKGRRSRRRFGRGDGAGKGDQQGDQVDHSSIPDPSLFCPSSLGAGYRSLVNDPLDVEKVLRDVVSCRPGYVGPYFTLIVIKFLERVSGTQSESVNQAMSNEPLCELAIPASEPLLKAVGLGIMVSFILAVGIVPTEMGWFYASFWIM</sequence>
<evidence type="ECO:0000313" key="4">
    <source>
        <dbReference type="Proteomes" id="UP000224567"/>
    </source>
</evidence>
<comment type="caution">
    <text evidence="3">The sequence shown here is derived from an EMBL/GenBank/DDBJ whole genome shotgun (WGS) entry which is preliminary data.</text>
</comment>
<proteinExistence type="predicted"/>
<evidence type="ECO:0000313" key="3">
    <source>
        <dbReference type="EMBL" id="PHT34152.1"/>
    </source>
</evidence>
<evidence type="ECO:0000256" key="2">
    <source>
        <dbReference type="SAM" id="Phobius"/>
    </source>
</evidence>
<gene>
    <name evidence="3" type="ORF">CQW23_25952</name>
</gene>
<keyword evidence="4" id="KW-1185">Reference proteome</keyword>
<dbReference type="Proteomes" id="UP000224567">
    <property type="component" value="Unassembled WGS sequence"/>
</dbReference>
<dbReference type="EMBL" id="MLFT02000011">
    <property type="protein sequence ID" value="PHT34152.1"/>
    <property type="molecule type" value="Genomic_DNA"/>
</dbReference>
<feature type="transmembrane region" description="Helical" evidence="2">
    <location>
        <begin position="208"/>
        <end position="233"/>
    </location>
</feature>
<protein>
    <submittedName>
        <fullName evidence="3">Uncharacterized protein</fullName>
    </submittedName>
</protein>
<evidence type="ECO:0000256" key="1">
    <source>
        <dbReference type="SAM" id="MobiDB-lite"/>
    </source>
</evidence>
<name>A0A2G2VMG0_CAPBA</name>
<feature type="region of interest" description="Disordered" evidence="1">
    <location>
        <begin position="94"/>
        <end position="121"/>
    </location>
</feature>
<keyword evidence="2" id="KW-0472">Membrane</keyword>
<reference evidence="3 4" key="1">
    <citation type="journal article" date="2017" name="Genome Biol.">
        <title>New reference genome sequences of hot pepper reveal the massive evolution of plant disease-resistance genes by retroduplication.</title>
        <authorList>
            <person name="Kim S."/>
            <person name="Park J."/>
            <person name="Yeom S.I."/>
            <person name="Kim Y.M."/>
            <person name="Seo E."/>
            <person name="Kim K.T."/>
            <person name="Kim M.S."/>
            <person name="Lee J.M."/>
            <person name="Cheong K."/>
            <person name="Shin H.S."/>
            <person name="Kim S.B."/>
            <person name="Han K."/>
            <person name="Lee J."/>
            <person name="Park M."/>
            <person name="Lee H.A."/>
            <person name="Lee H.Y."/>
            <person name="Lee Y."/>
            <person name="Oh S."/>
            <person name="Lee J.H."/>
            <person name="Choi E."/>
            <person name="Choi E."/>
            <person name="Lee S.E."/>
            <person name="Jeon J."/>
            <person name="Kim H."/>
            <person name="Choi G."/>
            <person name="Song H."/>
            <person name="Lee J."/>
            <person name="Lee S.C."/>
            <person name="Kwon J.K."/>
            <person name="Lee H.Y."/>
            <person name="Koo N."/>
            <person name="Hong Y."/>
            <person name="Kim R.W."/>
            <person name="Kang W.H."/>
            <person name="Huh J.H."/>
            <person name="Kang B.C."/>
            <person name="Yang T.J."/>
            <person name="Lee Y.H."/>
            <person name="Bennetzen J.L."/>
            <person name="Choi D."/>
        </authorList>
    </citation>
    <scope>NUCLEOTIDE SEQUENCE [LARGE SCALE GENOMIC DNA]</scope>
    <source>
        <strain evidence="4">cv. PBC81</strain>
    </source>
</reference>
<accession>A0A2G2VMG0</accession>
<feature type="region of interest" description="Disordered" evidence="1">
    <location>
        <begin position="61"/>
        <end position="80"/>
    </location>
</feature>
<keyword evidence="2" id="KW-1133">Transmembrane helix</keyword>
<organism evidence="3 4">
    <name type="scientific">Capsicum baccatum</name>
    <name type="common">Peruvian pepper</name>
    <dbReference type="NCBI Taxonomy" id="33114"/>
    <lineage>
        <taxon>Eukaryota</taxon>
        <taxon>Viridiplantae</taxon>
        <taxon>Streptophyta</taxon>
        <taxon>Embryophyta</taxon>
        <taxon>Tracheophyta</taxon>
        <taxon>Spermatophyta</taxon>
        <taxon>Magnoliopsida</taxon>
        <taxon>eudicotyledons</taxon>
        <taxon>Gunneridae</taxon>
        <taxon>Pentapetalae</taxon>
        <taxon>asterids</taxon>
        <taxon>lamiids</taxon>
        <taxon>Solanales</taxon>
        <taxon>Solanaceae</taxon>
        <taxon>Solanoideae</taxon>
        <taxon>Capsiceae</taxon>
        <taxon>Capsicum</taxon>
    </lineage>
</organism>